<proteinExistence type="predicted"/>
<evidence type="ECO:0000313" key="5">
    <source>
        <dbReference type="Proteomes" id="UP000247515"/>
    </source>
</evidence>
<dbReference type="Pfam" id="PF04264">
    <property type="entry name" value="YceI"/>
    <property type="match status" value="1"/>
</dbReference>
<protein>
    <submittedName>
        <fullName evidence="3">Polyisoprenoid-binding protein YceI</fullName>
    </submittedName>
</protein>
<dbReference type="PANTHER" id="PTHR34406:SF1">
    <property type="entry name" value="PROTEIN YCEI"/>
    <property type="match status" value="1"/>
</dbReference>
<sequence>MEGLSGLARLVSGRRRRGPLAGRARAVRVPVAPVARWGTVLIGMVCTLLTALVPGGAAFAQIDADRSTLVAISRQMNVPVEGRFMKFDAQIAFDPAKPAGGTARITVDTGSYDLGSPTYNDSVRGPEWFDAKAYPQATFVSTSITSTGPNQYSVSGNLTIKGRTQPVTAPVVLTQQGGTQTFDGTLPIHRLAFGIGTGQWKDTSTVADEVLIKFHIVVAHR</sequence>
<dbReference type="AlphaFoldDB" id="A0AAQ1JSE2"/>
<organism evidence="3 4">
    <name type="scientific">Paraburkholderia tropica</name>
    <dbReference type="NCBI Taxonomy" id="92647"/>
    <lineage>
        <taxon>Bacteria</taxon>
        <taxon>Pseudomonadati</taxon>
        <taxon>Pseudomonadota</taxon>
        <taxon>Betaproteobacteria</taxon>
        <taxon>Burkholderiales</taxon>
        <taxon>Burkholderiaceae</taxon>
        <taxon>Paraburkholderia</taxon>
    </lineage>
</organism>
<dbReference type="Proteomes" id="UP000247515">
    <property type="component" value="Unassembled WGS sequence"/>
</dbReference>
<evidence type="ECO:0000313" key="2">
    <source>
        <dbReference type="EMBL" id="PXX20674.1"/>
    </source>
</evidence>
<dbReference type="EMBL" id="QJJV01000001">
    <property type="protein sequence ID" value="PXX20674.1"/>
    <property type="molecule type" value="Genomic_DNA"/>
</dbReference>
<gene>
    <name evidence="2" type="ORF">C7400_101405</name>
    <name evidence="3" type="ORF">SAMN05216550_102268</name>
</gene>
<evidence type="ECO:0000259" key="1">
    <source>
        <dbReference type="SMART" id="SM00867"/>
    </source>
</evidence>
<feature type="domain" description="Lipid/polyisoprenoid-binding YceI-like" evidence="1">
    <location>
        <begin position="59"/>
        <end position="219"/>
    </location>
</feature>
<accession>A0AAQ1JSE2</accession>
<evidence type="ECO:0000313" key="4">
    <source>
        <dbReference type="Proteomes" id="UP000183529"/>
    </source>
</evidence>
<dbReference type="SUPFAM" id="SSF101874">
    <property type="entry name" value="YceI-like"/>
    <property type="match status" value="1"/>
</dbReference>
<dbReference type="PANTHER" id="PTHR34406">
    <property type="entry name" value="PROTEIN YCEI"/>
    <property type="match status" value="1"/>
</dbReference>
<reference evidence="2 5" key="2">
    <citation type="submission" date="2018-05" db="EMBL/GenBank/DDBJ databases">
        <title>Genomic Encyclopedia of Type Strains, Phase IV (KMG-V): Genome sequencing to study the core and pangenomes of soil and plant-associated prokaryotes.</title>
        <authorList>
            <person name="Whitman W."/>
        </authorList>
    </citation>
    <scope>NUCLEOTIDE SEQUENCE [LARGE SCALE GENOMIC DNA]</scope>
    <source>
        <strain evidence="2 5">SIr-6563</strain>
    </source>
</reference>
<keyword evidence="5" id="KW-1185">Reference proteome</keyword>
<reference evidence="3 4" key="1">
    <citation type="submission" date="2016-10" db="EMBL/GenBank/DDBJ databases">
        <authorList>
            <person name="Varghese N."/>
            <person name="Submissions S."/>
        </authorList>
    </citation>
    <scope>NUCLEOTIDE SEQUENCE [LARGE SCALE GENOMIC DNA]</scope>
    <source>
        <strain evidence="3 4">LMG 22274</strain>
    </source>
</reference>
<dbReference type="EMBL" id="FNZM01000002">
    <property type="protein sequence ID" value="SEJ06232.1"/>
    <property type="molecule type" value="Genomic_DNA"/>
</dbReference>
<dbReference type="Proteomes" id="UP000183529">
    <property type="component" value="Unassembled WGS sequence"/>
</dbReference>
<dbReference type="SMART" id="SM00867">
    <property type="entry name" value="YceI"/>
    <property type="match status" value="1"/>
</dbReference>
<dbReference type="InterPro" id="IPR036761">
    <property type="entry name" value="TTHA0802/YceI-like_sf"/>
</dbReference>
<evidence type="ECO:0000313" key="3">
    <source>
        <dbReference type="EMBL" id="SEJ06232.1"/>
    </source>
</evidence>
<comment type="caution">
    <text evidence="3">The sequence shown here is derived from an EMBL/GenBank/DDBJ whole genome shotgun (WGS) entry which is preliminary data.</text>
</comment>
<name>A0AAQ1JSE2_9BURK</name>
<dbReference type="Gene3D" id="2.40.128.110">
    <property type="entry name" value="Lipid/polyisoprenoid-binding, YceI-like"/>
    <property type="match status" value="1"/>
</dbReference>
<dbReference type="InterPro" id="IPR007372">
    <property type="entry name" value="Lipid/polyisoprenoid-bd_YceI"/>
</dbReference>